<protein>
    <submittedName>
        <fullName evidence="1">Ras GTPase-activating protein gap-2</fullName>
    </submittedName>
</protein>
<dbReference type="STRING" id="6265.A0A0B2UNG2"/>
<reference evidence="1 2" key="1">
    <citation type="submission" date="2014-11" db="EMBL/GenBank/DDBJ databases">
        <title>Genetic blueprint of the zoonotic pathogen Toxocara canis.</title>
        <authorList>
            <person name="Zhu X.-Q."/>
            <person name="Korhonen P.K."/>
            <person name="Cai H."/>
            <person name="Young N.D."/>
            <person name="Nejsum P."/>
            <person name="von Samson-Himmelstjerna G."/>
            <person name="Boag P.R."/>
            <person name="Tan P."/>
            <person name="Li Q."/>
            <person name="Min J."/>
            <person name="Yang Y."/>
            <person name="Wang X."/>
            <person name="Fang X."/>
            <person name="Hall R.S."/>
            <person name="Hofmann A."/>
            <person name="Sternberg P.W."/>
            <person name="Jex A.R."/>
            <person name="Gasser R.B."/>
        </authorList>
    </citation>
    <scope>NUCLEOTIDE SEQUENCE [LARGE SCALE GENOMIC DNA]</scope>
    <source>
        <strain evidence="1">PN_DK_2014</strain>
    </source>
</reference>
<dbReference type="OrthoDB" id="5864853at2759"/>
<sequence>MFRLNKTSLFHQWFSSYSLNVIPEEGHLGVRYETCFESVDDGTESLDRRGWQQRALARGGHNGSTHNLMSMSAINGPTAFYQEGPGVAIVDGPTTPQRLANFFVRPFRTNPLKRTKSVSKLDRKRTSNDPD</sequence>
<gene>
    <name evidence="1" type="primary">gap-2</name>
    <name evidence="1" type="ORF">Tcan_12053</name>
</gene>
<evidence type="ECO:0000313" key="2">
    <source>
        <dbReference type="Proteomes" id="UP000031036"/>
    </source>
</evidence>
<proteinExistence type="predicted"/>
<comment type="caution">
    <text evidence="1">The sequence shown here is derived from an EMBL/GenBank/DDBJ whole genome shotgun (WGS) entry which is preliminary data.</text>
</comment>
<organism evidence="1 2">
    <name type="scientific">Toxocara canis</name>
    <name type="common">Canine roundworm</name>
    <dbReference type="NCBI Taxonomy" id="6265"/>
    <lineage>
        <taxon>Eukaryota</taxon>
        <taxon>Metazoa</taxon>
        <taxon>Ecdysozoa</taxon>
        <taxon>Nematoda</taxon>
        <taxon>Chromadorea</taxon>
        <taxon>Rhabditida</taxon>
        <taxon>Spirurina</taxon>
        <taxon>Ascaridomorpha</taxon>
        <taxon>Ascaridoidea</taxon>
        <taxon>Toxocaridae</taxon>
        <taxon>Toxocara</taxon>
    </lineage>
</organism>
<dbReference type="AlphaFoldDB" id="A0A0B2UNG2"/>
<keyword evidence="2" id="KW-1185">Reference proteome</keyword>
<evidence type="ECO:0000313" key="1">
    <source>
        <dbReference type="EMBL" id="KHN70908.1"/>
    </source>
</evidence>
<dbReference type="Proteomes" id="UP000031036">
    <property type="component" value="Unassembled WGS sequence"/>
</dbReference>
<dbReference type="EMBL" id="JPKZ01022847">
    <property type="protein sequence ID" value="KHN70908.1"/>
    <property type="molecule type" value="Genomic_DNA"/>
</dbReference>
<accession>A0A0B2UNG2</accession>
<name>A0A0B2UNG2_TOXCA</name>